<organism evidence="5 6">
    <name type="scientific">Pontibacter aquaedesilientis</name>
    <dbReference type="NCBI Taxonomy" id="2766980"/>
    <lineage>
        <taxon>Bacteria</taxon>
        <taxon>Pseudomonadati</taxon>
        <taxon>Bacteroidota</taxon>
        <taxon>Cytophagia</taxon>
        <taxon>Cytophagales</taxon>
        <taxon>Hymenobacteraceae</taxon>
        <taxon>Pontibacter</taxon>
    </lineage>
</organism>
<keyword evidence="1" id="KW-0805">Transcription regulation</keyword>
<accession>A0ABR7XC38</accession>
<proteinExistence type="predicted"/>
<evidence type="ECO:0000256" key="1">
    <source>
        <dbReference type="ARBA" id="ARBA00023015"/>
    </source>
</evidence>
<evidence type="ECO:0000259" key="4">
    <source>
        <dbReference type="PROSITE" id="PS01124"/>
    </source>
</evidence>
<dbReference type="InterPro" id="IPR020449">
    <property type="entry name" value="Tscrpt_reg_AraC-type_HTH"/>
</dbReference>
<dbReference type="InterPro" id="IPR037923">
    <property type="entry name" value="HTH-like"/>
</dbReference>
<dbReference type="EMBL" id="JACXAJ010000001">
    <property type="protein sequence ID" value="MBD1395871.1"/>
    <property type="molecule type" value="Genomic_DNA"/>
</dbReference>
<evidence type="ECO:0000313" key="5">
    <source>
        <dbReference type="EMBL" id="MBD1395871.1"/>
    </source>
</evidence>
<reference evidence="5 6" key="1">
    <citation type="submission" date="2020-09" db="EMBL/GenBank/DDBJ databases">
        <title>Genome sequencing and assembly of Pontibacter sp.</title>
        <authorList>
            <person name="Chhetri G."/>
        </authorList>
    </citation>
    <scope>NUCLEOTIDE SEQUENCE [LARGE SCALE GENOMIC DNA]</scope>
    <source>
        <strain evidence="5 6">JH31</strain>
    </source>
</reference>
<sequence>MQPVTTISSVRDMYRLLGLAGPQHPLIAVIHAEDVPTNIEAPSDRFLLNLYIIGFKTSGTGKFFYGRNAYDFQDGTLVFTAPGQVLAFDSDHLATPPGAGGWTILFHPDLLRHSSLGRSISDYSFFDYDINEALHVAEKEKKMLQELVNNISTEIGQNMDKHSQELIVHNLESILKYSKRYYDRQFYTRSNLNKDYLVRFEQYLKTYFASPELTEKGLPTVQQCGEALHMSGYYLSDLLKAETGKSAKEHIHLYLVDQAKNLLLGSTRSVSEIAYELGFGYPQHFSKLFKAQTGYSPSEYRNLN</sequence>
<keyword evidence="6" id="KW-1185">Reference proteome</keyword>
<dbReference type="InterPro" id="IPR003313">
    <property type="entry name" value="AraC-bd"/>
</dbReference>
<protein>
    <submittedName>
        <fullName evidence="5">AraC family transcriptional regulator</fullName>
    </submittedName>
</protein>
<dbReference type="SUPFAM" id="SSF46689">
    <property type="entry name" value="Homeodomain-like"/>
    <property type="match status" value="1"/>
</dbReference>
<dbReference type="Gene3D" id="1.10.10.60">
    <property type="entry name" value="Homeodomain-like"/>
    <property type="match status" value="1"/>
</dbReference>
<dbReference type="SMART" id="SM00342">
    <property type="entry name" value="HTH_ARAC"/>
    <property type="match status" value="1"/>
</dbReference>
<evidence type="ECO:0000313" key="6">
    <source>
        <dbReference type="Proteomes" id="UP000625551"/>
    </source>
</evidence>
<keyword evidence="3" id="KW-0804">Transcription</keyword>
<dbReference type="Pfam" id="PF02311">
    <property type="entry name" value="AraC_binding"/>
    <property type="match status" value="1"/>
</dbReference>
<dbReference type="SUPFAM" id="SSF51215">
    <property type="entry name" value="Regulatory protein AraC"/>
    <property type="match status" value="1"/>
</dbReference>
<evidence type="ECO:0000256" key="3">
    <source>
        <dbReference type="ARBA" id="ARBA00023163"/>
    </source>
</evidence>
<dbReference type="InterPro" id="IPR018060">
    <property type="entry name" value="HTH_AraC"/>
</dbReference>
<dbReference type="PANTHER" id="PTHR43280:SF32">
    <property type="entry name" value="TRANSCRIPTIONAL REGULATORY PROTEIN"/>
    <property type="match status" value="1"/>
</dbReference>
<feature type="domain" description="HTH araC/xylS-type" evidence="4">
    <location>
        <begin position="198"/>
        <end position="303"/>
    </location>
</feature>
<dbReference type="PRINTS" id="PR00032">
    <property type="entry name" value="HTHARAC"/>
</dbReference>
<dbReference type="RefSeq" id="WP_191182026.1">
    <property type="nucleotide sequence ID" value="NZ_JACXAJ010000001.1"/>
</dbReference>
<keyword evidence="2" id="KW-0238">DNA-binding</keyword>
<evidence type="ECO:0000256" key="2">
    <source>
        <dbReference type="ARBA" id="ARBA00023125"/>
    </source>
</evidence>
<dbReference type="Pfam" id="PF12833">
    <property type="entry name" value="HTH_18"/>
    <property type="match status" value="1"/>
</dbReference>
<dbReference type="PANTHER" id="PTHR43280">
    <property type="entry name" value="ARAC-FAMILY TRANSCRIPTIONAL REGULATOR"/>
    <property type="match status" value="1"/>
</dbReference>
<dbReference type="PROSITE" id="PS01124">
    <property type="entry name" value="HTH_ARAC_FAMILY_2"/>
    <property type="match status" value="1"/>
</dbReference>
<dbReference type="Proteomes" id="UP000625551">
    <property type="component" value="Unassembled WGS sequence"/>
</dbReference>
<gene>
    <name evidence="5" type="ORF">H9Q13_01735</name>
</gene>
<comment type="caution">
    <text evidence="5">The sequence shown here is derived from an EMBL/GenBank/DDBJ whole genome shotgun (WGS) entry which is preliminary data.</text>
</comment>
<dbReference type="InterPro" id="IPR009057">
    <property type="entry name" value="Homeodomain-like_sf"/>
</dbReference>
<name>A0ABR7XC38_9BACT</name>